<proteinExistence type="predicted"/>
<comment type="caution">
    <text evidence="2">The sequence shown here is derived from an EMBL/GenBank/DDBJ whole genome shotgun (WGS) entry which is preliminary data.</text>
</comment>
<feature type="transmembrane region" description="Helical" evidence="1">
    <location>
        <begin position="5"/>
        <end position="25"/>
    </location>
</feature>
<evidence type="ECO:0008006" key="4">
    <source>
        <dbReference type="Google" id="ProtNLM"/>
    </source>
</evidence>
<keyword evidence="1" id="KW-0472">Membrane</keyword>
<gene>
    <name evidence="2" type="ORF">ATK30_7854</name>
</gene>
<keyword evidence="1" id="KW-0812">Transmembrane</keyword>
<evidence type="ECO:0000313" key="2">
    <source>
        <dbReference type="EMBL" id="PKV96890.1"/>
    </source>
</evidence>
<keyword evidence="1" id="KW-1133">Transmembrane helix</keyword>
<evidence type="ECO:0000256" key="1">
    <source>
        <dbReference type="SAM" id="Phobius"/>
    </source>
</evidence>
<accession>A0A2N3WSR5</accession>
<dbReference type="RefSeq" id="WP_158242561.1">
    <property type="nucleotide sequence ID" value="NZ_PJMY01000003.1"/>
</dbReference>
<evidence type="ECO:0000313" key="3">
    <source>
        <dbReference type="Proteomes" id="UP000233750"/>
    </source>
</evidence>
<dbReference type="AlphaFoldDB" id="A0A2N3WSR5"/>
<sequence length="71" mass="7875">MKRSAVVAAVAFTPYVAMIAGLPWFSGGGRIWFLPEVGFWILLWVALTPVFLGVADRIRRPGAAETEQEQR</sequence>
<protein>
    <recommendedName>
        <fullName evidence="4">DUF3311 domain-containing protein</fullName>
    </recommendedName>
</protein>
<name>A0A2N3WSR5_9PSEU</name>
<dbReference type="EMBL" id="PJMY01000003">
    <property type="protein sequence ID" value="PKV96890.1"/>
    <property type="molecule type" value="Genomic_DNA"/>
</dbReference>
<organism evidence="2 3">
    <name type="scientific">Amycolatopsis echigonensis</name>
    <dbReference type="NCBI Taxonomy" id="2576905"/>
    <lineage>
        <taxon>Bacteria</taxon>
        <taxon>Bacillati</taxon>
        <taxon>Actinomycetota</taxon>
        <taxon>Actinomycetes</taxon>
        <taxon>Pseudonocardiales</taxon>
        <taxon>Pseudonocardiaceae</taxon>
        <taxon>Amycolatopsis</taxon>
    </lineage>
</organism>
<reference evidence="2 3" key="1">
    <citation type="submission" date="2017-12" db="EMBL/GenBank/DDBJ databases">
        <title>Sequencing the genomes of 1000 Actinobacteria strains.</title>
        <authorList>
            <person name="Klenk H.-P."/>
        </authorList>
    </citation>
    <scope>NUCLEOTIDE SEQUENCE [LARGE SCALE GENOMIC DNA]</scope>
    <source>
        <strain evidence="2 3">DSM 45165</strain>
    </source>
</reference>
<dbReference type="OrthoDB" id="3628949at2"/>
<keyword evidence="3" id="KW-1185">Reference proteome</keyword>
<dbReference type="Proteomes" id="UP000233750">
    <property type="component" value="Unassembled WGS sequence"/>
</dbReference>
<feature type="transmembrane region" description="Helical" evidence="1">
    <location>
        <begin position="37"/>
        <end position="55"/>
    </location>
</feature>